<gene>
    <name evidence="1" type="ORF">HPULCUR_001332</name>
</gene>
<proteinExistence type="predicted"/>
<sequence length="142" mass="15836">MPKLLQEKDIGPRLELYVRETALREVSRHGIGSTSGTKLGSHVLRIFSKAILVNKDTIQLKVFSNILLEHDNIMKQECDVKEWSPIIKVMDEINANLTPGELSVTSLRNSNSGSVNKLSSLISAANNMIAKNVKNNLLHLYQ</sequence>
<dbReference type="EMBL" id="BAABUJ010000005">
    <property type="protein sequence ID" value="GAA5795967.1"/>
    <property type="molecule type" value="Genomic_DNA"/>
</dbReference>
<name>A0ABP9XPE8_9FUNG</name>
<evidence type="ECO:0000313" key="2">
    <source>
        <dbReference type="Proteomes" id="UP001476247"/>
    </source>
</evidence>
<comment type="caution">
    <text evidence="1">The sequence shown here is derived from an EMBL/GenBank/DDBJ whole genome shotgun (WGS) entry which is preliminary data.</text>
</comment>
<dbReference type="Proteomes" id="UP001476247">
    <property type="component" value="Unassembled WGS sequence"/>
</dbReference>
<evidence type="ECO:0000313" key="1">
    <source>
        <dbReference type="EMBL" id="GAA5795967.1"/>
    </source>
</evidence>
<accession>A0ABP9XPE8</accession>
<keyword evidence="2" id="KW-1185">Reference proteome</keyword>
<protein>
    <submittedName>
        <fullName evidence="1">Uncharacterized protein</fullName>
    </submittedName>
</protein>
<reference evidence="1 2" key="1">
    <citation type="submission" date="2024-04" db="EMBL/GenBank/DDBJ databases">
        <title>genome sequences of Mucor flavus KT1a and Helicostylum pulchrum KT1b strains isolation_sourced from the surface of a dry-aged beef.</title>
        <authorList>
            <person name="Toyotome T."/>
            <person name="Hosono M."/>
            <person name="Torimaru M."/>
            <person name="Fukuda K."/>
            <person name="Mikami N."/>
        </authorList>
    </citation>
    <scope>NUCLEOTIDE SEQUENCE [LARGE SCALE GENOMIC DNA]</scope>
    <source>
        <strain evidence="1 2">KT1b</strain>
    </source>
</reference>
<organism evidence="1 2">
    <name type="scientific">Helicostylum pulchrum</name>
    <dbReference type="NCBI Taxonomy" id="562976"/>
    <lineage>
        <taxon>Eukaryota</taxon>
        <taxon>Fungi</taxon>
        <taxon>Fungi incertae sedis</taxon>
        <taxon>Mucoromycota</taxon>
        <taxon>Mucoromycotina</taxon>
        <taxon>Mucoromycetes</taxon>
        <taxon>Mucorales</taxon>
        <taxon>Mucorineae</taxon>
        <taxon>Mucoraceae</taxon>
        <taxon>Helicostylum</taxon>
    </lineage>
</organism>